<sequence length="204" mass="22449">MKIAWGKKSKVKKQSVVVSTIPGLPFGAGSDNDEVETEEKSDANTNCPGTKPVETAELLQSQGDKLAEEGKYHEALAKWEAALILMPDNAILHEQKAQVLLEVGDAWRALTAATRATELDPFWPEAWVTLGRAQLNFGEPDSAILTFDKALAMKVPIYLFFRLNQIIIGHYTYISCLLRLNDLLDALGSLTTPTQKLTVKLLLA</sequence>
<dbReference type="EMBL" id="CM000780">
    <property type="protein sequence ID" value="AQK52980.1"/>
    <property type="molecule type" value="Genomic_DNA"/>
</dbReference>
<dbReference type="InParanoid" id="A0A1D6Q322"/>
<feature type="repeat" description="TPR" evidence="1">
    <location>
        <begin position="56"/>
        <end position="89"/>
    </location>
</feature>
<dbReference type="SUPFAM" id="SSF48452">
    <property type="entry name" value="TPR-like"/>
    <property type="match status" value="1"/>
</dbReference>
<dbReference type="eggNOG" id="KOG0553">
    <property type="taxonomic scope" value="Eukaryota"/>
</dbReference>
<evidence type="ECO:0000256" key="1">
    <source>
        <dbReference type="PROSITE-ProRule" id="PRU00339"/>
    </source>
</evidence>
<dbReference type="IntAct" id="A0A1D6Q322">
    <property type="interactions" value="2"/>
</dbReference>
<dbReference type="InterPro" id="IPR019734">
    <property type="entry name" value="TPR_rpt"/>
</dbReference>
<dbReference type="Pfam" id="PF13432">
    <property type="entry name" value="TPR_16"/>
    <property type="match status" value="1"/>
</dbReference>
<organism evidence="3">
    <name type="scientific">Zea mays</name>
    <name type="common">Maize</name>
    <dbReference type="NCBI Taxonomy" id="4577"/>
    <lineage>
        <taxon>Eukaryota</taxon>
        <taxon>Viridiplantae</taxon>
        <taxon>Streptophyta</taxon>
        <taxon>Embryophyta</taxon>
        <taxon>Tracheophyta</taxon>
        <taxon>Spermatophyta</taxon>
        <taxon>Magnoliopsida</taxon>
        <taxon>Liliopsida</taxon>
        <taxon>Poales</taxon>
        <taxon>Poaceae</taxon>
        <taxon>PACMAD clade</taxon>
        <taxon>Panicoideae</taxon>
        <taxon>Andropogonodae</taxon>
        <taxon>Andropogoneae</taxon>
        <taxon>Tripsacinae</taxon>
        <taxon>Zea</taxon>
    </lineage>
</organism>
<dbReference type="EMBL" id="CM000780">
    <property type="protein sequence ID" value="AQK52979.1"/>
    <property type="molecule type" value="Genomic_DNA"/>
</dbReference>
<dbReference type="SMR" id="A0A1D6Q322"/>
<proteinExistence type="predicted"/>
<dbReference type="Gene3D" id="1.25.40.10">
    <property type="entry name" value="Tetratricopeptide repeat domain"/>
    <property type="match status" value="1"/>
</dbReference>
<dbReference type="STRING" id="4577.A0A1D6Q322"/>
<dbReference type="PANTHER" id="PTHR15544">
    <property type="entry name" value="OSMOSIS RESPONSIVE FACTOR"/>
    <property type="match status" value="1"/>
</dbReference>
<dbReference type="InterPro" id="IPR011990">
    <property type="entry name" value="TPR-like_helical_dom_sf"/>
</dbReference>
<dbReference type="OMA" id="GHYTYIS"/>
<dbReference type="EMBL" id="CM000780">
    <property type="protein sequence ID" value="AQK52978.1"/>
    <property type="molecule type" value="Genomic_DNA"/>
</dbReference>
<evidence type="ECO:0000256" key="2">
    <source>
        <dbReference type="SAM" id="MobiDB-lite"/>
    </source>
</evidence>
<accession>A0A1D6Q322</accession>
<reference evidence="3" key="1">
    <citation type="submission" date="2015-12" db="EMBL/GenBank/DDBJ databases">
        <title>Update maize B73 reference genome by single molecule sequencing technologies.</title>
        <authorList>
            <consortium name="Maize Genome Sequencing Project"/>
            <person name="Ware D."/>
        </authorList>
    </citation>
    <scope>NUCLEOTIDE SEQUENCE</scope>
    <source>
        <tissue evidence="3">Seedling</tissue>
    </source>
</reference>
<dbReference type="ExpressionAtlas" id="A0A1D6Q322">
    <property type="expression patterns" value="baseline and differential"/>
</dbReference>
<dbReference type="PaxDb" id="4577-GRMZM2G134563_P03"/>
<feature type="region of interest" description="Disordered" evidence="2">
    <location>
        <begin position="21"/>
        <end position="50"/>
    </location>
</feature>
<evidence type="ECO:0000313" key="3">
    <source>
        <dbReference type="EMBL" id="AQK52979.1"/>
    </source>
</evidence>
<keyword evidence="1" id="KW-0802">TPR repeat</keyword>
<dbReference type="AlphaFoldDB" id="A0A1D6Q322"/>
<protein>
    <submittedName>
        <fullName evidence="3">Tetratricopeptide repeat (TPR)-like superfamily protein</fullName>
    </submittedName>
</protein>
<dbReference type="PROSITE" id="PS50005">
    <property type="entry name" value="TPR"/>
    <property type="match status" value="1"/>
</dbReference>
<dbReference type="PANTHER" id="PTHR15544:SF0">
    <property type="entry name" value="TETRATRICOPEPTIDE REPEAT PROTEIN 33"/>
    <property type="match status" value="1"/>
</dbReference>
<dbReference type="SMART" id="SM00028">
    <property type="entry name" value="TPR"/>
    <property type="match status" value="3"/>
</dbReference>
<dbReference type="InterPro" id="IPR052658">
    <property type="entry name" value="TPR-containing"/>
</dbReference>
<name>A0A1D6Q322_MAIZE</name>
<gene>
    <name evidence="3" type="ORF">ZEAMMB73_Zm00001d050735</name>
</gene>